<comment type="caution">
    <text evidence="1">The sequence shown here is derived from an EMBL/GenBank/DDBJ whole genome shotgun (WGS) entry which is preliminary data.</text>
</comment>
<dbReference type="Proteomes" id="UP001183246">
    <property type="component" value="Unassembled WGS sequence"/>
</dbReference>
<dbReference type="EMBL" id="JAVREL010000002">
    <property type="protein sequence ID" value="MDT0341811.1"/>
    <property type="molecule type" value="Genomic_DNA"/>
</dbReference>
<reference evidence="2" key="1">
    <citation type="submission" date="2023-07" db="EMBL/GenBank/DDBJ databases">
        <title>30 novel species of actinomycetes from the DSMZ collection.</title>
        <authorList>
            <person name="Nouioui I."/>
        </authorList>
    </citation>
    <scope>NUCLEOTIDE SEQUENCE [LARGE SCALE GENOMIC DNA]</scope>
    <source>
        <strain evidence="2">DSM 44938</strain>
    </source>
</reference>
<keyword evidence="2" id="KW-1185">Reference proteome</keyword>
<name>A0ABU2MJM8_9ACTN</name>
<evidence type="ECO:0000313" key="1">
    <source>
        <dbReference type="EMBL" id="MDT0341811.1"/>
    </source>
</evidence>
<dbReference type="RefSeq" id="WP_311702955.1">
    <property type="nucleotide sequence ID" value="NZ_JAVREL010000002.1"/>
</dbReference>
<evidence type="ECO:0000313" key="2">
    <source>
        <dbReference type="Proteomes" id="UP001183246"/>
    </source>
</evidence>
<dbReference type="SUPFAM" id="SSF53795">
    <property type="entry name" value="PEP carboxykinase-like"/>
    <property type="match status" value="1"/>
</dbReference>
<accession>A0ABU2MJM8</accession>
<gene>
    <name evidence="1" type="ORF">RM590_04025</name>
</gene>
<proteinExistence type="predicted"/>
<organism evidence="1 2">
    <name type="scientific">Streptomyces litchfieldiae</name>
    <dbReference type="NCBI Taxonomy" id="3075543"/>
    <lineage>
        <taxon>Bacteria</taxon>
        <taxon>Bacillati</taxon>
        <taxon>Actinomycetota</taxon>
        <taxon>Actinomycetes</taxon>
        <taxon>Kitasatosporales</taxon>
        <taxon>Streptomycetaceae</taxon>
        <taxon>Streptomyces</taxon>
    </lineage>
</organism>
<sequence length="111" mass="11115">MARLEIVGAATLPVAVAAARLAREMMRSLPLGDGWAVLHASAVAAEDGRTVLTFGGKGVGKTTTALTRAALGRHSGACGCWPTIGCSSAPTWPAASRCCRGQPPPPSGSGC</sequence>
<protein>
    <submittedName>
        <fullName evidence="1">Uncharacterized protein</fullName>
    </submittedName>
</protein>